<gene>
    <name evidence="1" type="ORF">GCM10010961_39860</name>
</gene>
<dbReference type="RefSeq" id="WP_028095085.1">
    <property type="nucleotide sequence ID" value="NZ_BNAP01000032.1"/>
</dbReference>
<comment type="caution">
    <text evidence="1">The sequence shown here is derived from an EMBL/GenBank/DDBJ whole genome shotgun (WGS) entry which is preliminary data.</text>
</comment>
<keyword evidence="2" id="KW-1185">Reference proteome</keyword>
<dbReference type="Pfam" id="PF10604">
    <property type="entry name" value="Polyketide_cyc2"/>
    <property type="match status" value="1"/>
</dbReference>
<dbReference type="SUPFAM" id="SSF55961">
    <property type="entry name" value="Bet v1-like"/>
    <property type="match status" value="1"/>
</dbReference>
<protein>
    <recommendedName>
        <fullName evidence="3">Polyketide cyclase / dehydrase and lipid transport</fullName>
    </recommendedName>
</protein>
<evidence type="ECO:0008006" key="3">
    <source>
        <dbReference type="Google" id="ProtNLM"/>
    </source>
</evidence>
<dbReference type="EMBL" id="BNAP01000032">
    <property type="protein sequence ID" value="GHH02208.1"/>
    <property type="molecule type" value="Genomic_DNA"/>
</dbReference>
<accession>A0A8J3HCT3</accession>
<dbReference type="InterPro" id="IPR019587">
    <property type="entry name" value="Polyketide_cyclase/dehydratase"/>
</dbReference>
<dbReference type="InterPro" id="IPR023393">
    <property type="entry name" value="START-like_dom_sf"/>
</dbReference>
<name>A0A8J3HCT3_9RHOB</name>
<reference evidence="1" key="1">
    <citation type="journal article" date="2014" name="Int. J. Syst. Evol. Microbiol.">
        <title>Complete genome sequence of Corynebacterium casei LMG S-19264T (=DSM 44701T), isolated from a smear-ripened cheese.</title>
        <authorList>
            <consortium name="US DOE Joint Genome Institute (JGI-PGF)"/>
            <person name="Walter F."/>
            <person name="Albersmeier A."/>
            <person name="Kalinowski J."/>
            <person name="Ruckert C."/>
        </authorList>
    </citation>
    <scope>NUCLEOTIDE SEQUENCE</scope>
    <source>
        <strain evidence="1">CGMCC 1.7081</strain>
    </source>
</reference>
<sequence length="167" mass="18821">MTAAARIFTDDRGRPAISTEIVIDAPMELVWAVLTDFTAMPQWSDSFLGLEGPFEAGGDVVASFRMFGRITRVCHPLVHWLEGKDRRMFGWTAPTSEGGRILDDHRYIVERLGDGRTRFVQTDAFSNAPRLLAPLMLRLLRRWYMRFNAALKARAEALHVAGVEATV</sequence>
<reference evidence="1" key="2">
    <citation type="submission" date="2020-09" db="EMBL/GenBank/DDBJ databases">
        <authorList>
            <person name="Sun Q."/>
            <person name="Zhou Y."/>
        </authorList>
    </citation>
    <scope>NUCLEOTIDE SEQUENCE</scope>
    <source>
        <strain evidence="1">CGMCC 1.7081</strain>
    </source>
</reference>
<dbReference type="Gene3D" id="3.30.530.20">
    <property type="match status" value="1"/>
</dbReference>
<evidence type="ECO:0000313" key="1">
    <source>
        <dbReference type="EMBL" id="GHH02208.1"/>
    </source>
</evidence>
<organism evidence="1 2">
    <name type="scientific">Pseudodonghicola xiamenensis</name>
    <dbReference type="NCBI Taxonomy" id="337702"/>
    <lineage>
        <taxon>Bacteria</taxon>
        <taxon>Pseudomonadati</taxon>
        <taxon>Pseudomonadota</taxon>
        <taxon>Alphaproteobacteria</taxon>
        <taxon>Rhodobacterales</taxon>
        <taxon>Paracoccaceae</taxon>
        <taxon>Pseudodonghicola</taxon>
    </lineage>
</organism>
<proteinExistence type="predicted"/>
<evidence type="ECO:0000313" key="2">
    <source>
        <dbReference type="Proteomes" id="UP000611500"/>
    </source>
</evidence>
<dbReference type="AlphaFoldDB" id="A0A8J3HCT3"/>
<dbReference type="Proteomes" id="UP000611500">
    <property type="component" value="Unassembled WGS sequence"/>
</dbReference>